<dbReference type="AlphaFoldDB" id="A0A1F8EYZ5"/>
<dbReference type="InterPro" id="IPR051311">
    <property type="entry name" value="DedA_domain"/>
</dbReference>
<keyword evidence="2" id="KW-1003">Cell membrane</keyword>
<evidence type="ECO:0000256" key="2">
    <source>
        <dbReference type="ARBA" id="ARBA00022475"/>
    </source>
</evidence>
<protein>
    <recommendedName>
        <fullName evidence="7">VTT domain-containing protein</fullName>
    </recommendedName>
</protein>
<accession>A0A1F8EYZ5</accession>
<evidence type="ECO:0000256" key="6">
    <source>
        <dbReference type="SAM" id="Phobius"/>
    </source>
</evidence>
<feature type="transmembrane region" description="Helical" evidence="6">
    <location>
        <begin position="7"/>
        <end position="29"/>
    </location>
</feature>
<evidence type="ECO:0000256" key="3">
    <source>
        <dbReference type="ARBA" id="ARBA00022692"/>
    </source>
</evidence>
<keyword evidence="5 6" id="KW-0472">Membrane</keyword>
<evidence type="ECO:0000256" key="5">
    <source>
        <dbReference type="ARBA" id="ARBA00023136"/>
    </source>
</evidence>
<sequence>MIMLESLVSFTLGLINKAGYGGVFILSVLENIGLPIPSEVVVPFSGFLVSIGEFDFWPVILYATLGNFIGSIILYAVGRSGGRWILEKYGRYLFIRSAEIHKGDVWFAKYGGWTVFWGRLIPVIRSLISLPAGVARMDFKKFCAFTFAGSLIWNLGLAYAGIKIGNNWQVLHAYFQKLDMIIVAALLAAVAGYVIRLRLKRRKI</sequence>
<dbReference type="InterPro" id="IPR032816">
    <property type="entry name" value="VTT_dom"/>
</dbReference>
<name>A0A1F8EYZ5_9BACT</name>
<dbReference type="EMBL" id="MGJM01000017">
    <property type="protein sequence ID" value="OGN06092.1"/>
    <property type="molecule type" value="Genomic_DNA"/>
</dbReference>
<feature type="transmembrane region" description="Helical" evidence="6">
    <location>
        <begin position="174"/>
        <end position="195"/>
    </location>
</feature>
<feature type="transmembrane region" description="Helical" evidence="6">
    <location>
        <begin position="142"/>
        <end position="162"/>
    </location>
</feature>
<dbReference type="PANTHER" id="PTHR42709:SF6">
    <property type="entry name" value="UNDECAPRENYL PHOSPHATE TRANSPORTER A"/>
    <property type="match status" value="1"/>
</dbReference>
<evidence type="ECO:0000259" key="7">
    <source>
        <dbReference type="Pfam" id="PF09335"/>
    </source>
</evidence>
<evidence type="ECO:0000313" key="9">
    <source>
        <dbReference type="Proteomes" id="UP000177605"/>
    </source>
</evidence>
<evidence type="ECO:0000256" key="4">
    <source>
        <dbReference type="ARBA" id="ARBA00022989"/>
    </source>
</evidence>
<organism evidence="8 9">
    <name type="scientific">Candidatus Yanofskybacteria bacterium RIFCSPHIGHO2_01_FULL_48_25b</name>
    <dbReference type="NCBI Taxonomy" id="1802672"/>
    <lineage>
        <taxon>Bacteria</taxon>
        <taxon>Candidatus Yanofskyibacteriota</taxon>
    </lineage>
</organism>
<dbReference type="PANTHER" id="PTHR42709">
    <property type="entry name" value="ALKALINE PHOSPHATASE LIKE PROTEIN"/>
    <property type="match status" value="1"/>
</dbReference>
<comment type="subcellular location">
    <subcellularLocation>
        <location evidence="1">Cell membrane</location>
        <topology evidence="1">Multi-pass membrane protein</topology>
    </subcellularLocation>
</comment>
<comment type="caution">
    <text evidence="8">The sequence shown here is derived from an EMBL/GenBank/DDBJ whole genome shotgun (WGS) entry which is preliminary data.</text>
</comment>
<evidence type="ECO:0000256" key="1">
    <source>
        <dbReference type="ARBA" id="ARBA00004651"/>
    </source>
</evidence>
<proteinExistence type="predicted"/>
<dbReference type="Pfam" id="PF09335">
    <property type="entry name" value="VTT_dom"/>
    <property type="match status" value="1"/>
</dbReference>
<dbReference type="GO" id="GO:0005886">
    <property type="term" value="C:plasma membrane"/>
    <property type="evidence" value="ECO:0007669"/>
    <property type="project" value="UniProtKB-SubCell"/>
</dbReference>
<evidence type="ECO:0000313" key="8">
    <source>
        <dbReference type="EMBL" id="OGN06092.1"/>
    </source>
</evidence>
<dbReference type="Proteomes" id="UP000177605">
    <property type="component" value="Unassembled WGS sequence"/>
</dbReference>
<keyword evidence="4 6" id="KW-1133">Transmembrane helix</keyword>
<keyword evidence="3 6" id="KW-0812">Transmembrane</keyword>
<feature type="domain" description="VTT" evidence="7">
    <location>
        <begin position="36"/>
        <end position="162"/>
    </location>
</feature>
<gene>
    <name evidence="8" type="ORF">A2669_01010</name>
</gene>
<feature type="transmembrane region" description="Helical" evidence="6">
    <location>
        <begin position="56"/>
        <end position="78"/>
    </location>
</feature>
<reference evidence="8 9" key="1">
    <citation type="journal article" date="2016" name="Nat. Commun.">
        <title>Thousands of microbial genomes shed light on interconnected biogeochemical processes in an aquifer system.</title>
        <authorList>
            <person name="Anantharaman K."/>
            <person name="Brown C.T."/>
            <person name="Hug L.A."/>
            <person name="Sharon I."/>
            <person name="Castelle C.J."/>
            <person name="Probst A.J."/>
            <person name="Thomas B.C."/>
            <person name="Singh A."/>
            <person name="Wilkins M.J."/>
            <person name="Karaoz U."/>
            <person name="Brodie E.L."/>
            <person name="Williams K.H."/>
            <person name="Hubbard S.S."/>
            <person name="Banfield J.F."/>
        </authorList>
    </citation>
    <scope>NUCLEOTIDE SEQUENCE [LARGE SCALE GENOMIC DNA]</scope>
</reference>